<dbReference type="PANTHER" id="PTHR36121:SF1">
    <property type="entry name" value="PROTEIN SXY"/>
    <property type="match status" value="1"/>
</dbReference>
<evidence type="ECO:0000259" key="2">
    <source>
        <dbReference type="Pfam" id="PF04994"/>
    </source>
</evidence>
<dbReference type="AlphaFoldDB" id="A0A0T9MXG0"/>
<dbReference type="PIRSF" id="PIRSF028788">
    <property type="entry name" value="TfoX_Sxy"/>
    <property type="match status" value="1"/>
</dbReference>
<evidence type="ECO:0000313" key="3">
    <source>
        <dbReference type="EMBL" id="CNG57573.1"/>
    </source>
</evidence>
<sequence>METASENKIIQAQGRFDFLGKITVRSQFGGYGLLANGIMFAVVSDGELYLRANNKIENLFRSRGMSNLVYAKRGLPVLLRYYWVDSTLWEDECTLSHFATRAYQGAKAEVLSKKGPTVRLKDLPNLSASLERLLWKVGIKNAAELRREGAKRCYLKLRALKCSLGINVLLALAGAISGHHYAVLPLLMRSELIEWFEIHIHSPNITQFETA</sequence>
<feature type="domain" description="TfoX C-terminal" evidence="2">
    <location>
        <begin position="119"/>
        <end position="195"/>
    </location>
</feature>
<dbReference type="InterPro" id="IPR026256">
    <property type="entry name" value="TfoX-like_gammaprotbact"/>
</dbReference>
<dbReference type="InterPro" id="IPR007077">
    <property type="entry name" value="TfoX_C"/>
</dbReference>
<dbReference type="Gene3D" id="3.30.1460.30">
    <property type="entry name" value="YgaC/TfoX-N like chaperone"/>
    <property type="match status" value="1"/>
</dbReference>
<evidence type="ECO:0000313" key="4">
    <source>
        <dbReference type="Proteomes" id="UP000038750"/>
    </source>
</evidence>
<name>A0A0T9MXG0_YERIN</name>
<reference evidence="3 4" key="1">
    <citation type="submission" date="2015-03" db="EMBL/GenBank/DDBJ databases">
        <authorList>
            <person name="Murphy D."/>
        </authorList>
    </citation>
    <scope>NUCLEOTIDE SEQUENCE [LARGE SCALE GENOMIC DNA]</scope>
    <source>
        <strain evidence="3 4">BR165/97</strain>
    </source>
</reference>
<dbReference type="RefSeq" id="WP_042568212.1">
    <property type="nucleotide sequence ID" value="NZ_CABMNY010000005.1"/>
</dbReference>
<dbReference type="SUPFAM" id="SSF159894">
    <property type="entry name" value="YgaC/TfoX-N like"/>
    <property type="match status" value="1"/>
</dbReference>
<proteinExistence type="predicted"/>
<dbReference type="Pfam" id="PF04994">
    <property type="entry name" value="TfoX_C"/>
    <property type="match status" value="1"/>
</dbReference>
<gene>
    <name evidence="3" type="primary">sxy</name>
    <name evidence="3" type="ORF">ERS008530_04099</name>
</gene>
<feature type="domain" description="TfoX N-terminal" evidence="1">
    <location>
        <begin position="16"/>
        <end position="105"/>
    </location>
</feature>
<accession>A0A0T9MXG0</accession>
<dbReference type="OrthoDB" id="4225809at2"/>
<dbReference type="KEGG" id="yin:CH53_113"/>
<dbReference type="Proteomes" id="UP000038750">
    <property type="component" value="Unassembled WGS sequence"/>
</dbReference>
<dbReference type="InterPro" id="IPR047525">
    <property type="entry name" value="TfoX-like"/>
</dbReference>
<organism evidence="3 4">
    <name type="scientific">Yersinia intermedia</name>
    <dbReference type="NCBI Taxonomy" id="631"/>
    <lineage>
        <taxon>Bacteria</taxon>
        <taxon>Pseudomonadati</taxon>
        <taxon>Pseudomonadota</taxon>
        <taxon>Gammaproteobacteria</taxon>
        <taxon>Enterobacterales</taxon>
        <taxon>Yersiniaceae</taxon>
        <taxon>Yersinia</taxon>
    </lineage>
</organism>
<protein>
    <submittedName>
        <fullName evidence="3">CRP-S promoter co-activator</fullName>
    </submittedName>
</protein>
<dbReference type="InterPro" id="IPR007076">
    <property type="entry name" value="TfoX_N"/>
</dbReference>
<dbReference type="eggNOG" id="COG3070">
    <property type="taxonomic scope" value="Bacteria"/>
</dbReference>
<dbReference type="Pfam" id="PF04993">
    <property type="entry name" value="TfoX_N"/>
    <property type="match status" value="1"/>
</dbReference>
<dbReference type="PANTHER" id="PTHR36121">
    <property type="entry name" value="PROTEIN SXY"/>
    <property type="match status" value="1"/>
</dbReference>
<dbReference type="EMBL" id="CPZJ01000022">
    <property type="protein sequence ID" value="CNG57573.1"/>
    <property type="molecule type" value="Genomic_DNA"/>
</dbReference>
<evidence type="ECO:0000259" key="1">
    <source>
        <dbReference type="Pfam" id="PF04993"/>
    </source>
</evidence>
<dbReference type="STRING" id="631.CH53_113"/>
<dbReference type="Gene3D" id="1.10.150.20">
    <property type="entry name" value="5' to 3' exonuclease, C-terminal subdomain"/>
    <property type="match status" value="1"/>
</dbReference>
<dbReference type="GO" id="GO:0030420">
    <property type="term" value="P:establishment of competence for transformation"/>
    <property type="evidence" value="ECO:0007669"/>
    <property type="project" value="InterPro"/>
</dbReference>